<organism evidence="3 4">
    <name type="scientific">Candidimonas nitroreducens</name>
    <dbReference type="NCBI Taxonomy" id="683354"/>
    <lineage>
        <taxon>Bacteria</taxon>
        <taxon>Pseudomonadati</taxon>
        <taxon>Pseudomonadota</taxon>
        <taxon>Betaproteobacteria</taxon>
        <taxon>Burkholderiales</taxon>
        <taxon>Alcaligenaceae</taxon>
        <taxon>Candidimonas</taxon>
    </lineage>
</organism>
<keyword evidence="1" id="KW-0479">Metal-binding</keyword>
<dbReference type="Pfam" id="PF00403">
    <property type="entry name" value="HMA"/>
    <property type="match status" value="1"/>
</dbReference>
<dbReference type="InterPro" id="IPR036163">
    <property type="entry name" value="HMA_dom_sf"/>
</dbReference>
<reference evidence="4" key="1">
    <citation type="submission" date="2017-06" db="EMBL/GenBank/DDBJ databases">
        <title>Herbaspirillum phytohormonus sp. nov., isolated from the root nodule of Robinia pseudoacacia in lead-zinc mine.</title>
        <authorList>
            <person name="Fan M."/>
            <person name="Lin Y."/>
        </authorList>
    </citation>
    <scope>NUCLEOTIDE SEQUENCE [LARGE SCALE GENOMIC DNA]</scope>
    <source>
        <strain evidence="4">SC-089</strain>
    </source>
</reference>
<gene>
    <name evidence="3" type="ORF">CEY11_01850</name>
</gene>
<dbReference type="PROSITE" id="PS01047">
    <property type="entry name" value="HMA_1"/>
    <property type="match status" value="1"/>
</dbReference>
<evidence type="ECO:0000259" key="2">
    <source>
        <dbReference type="PROSITE" id="PS50846"/>
    </source>
</evidence>
<dbReference type="InterPro" id="IPR006121">
    <property type="entry name" value="HMA_dom"/>
</dbReference>
<dbReference type="InterPro" id="IPR017969">
    <property type="entry name" value="Heavy-metal-associated_CS"/>
</dbReference>
<dbReference type="RefSeq" id="WP_088602007.1">
    <property type="nucleotide sequence ID" value="NZ_NJIH01000002.1"/>
</dbReference>
<evidence type="ECO:0000256" key="1">
    <source>
        <dbReference type="ARBA" id="ARBA00022723"/>
    </source>
</evidence>
<feature type="domain" description="HMA" evidence="2">
    <location>
        <begin position="3"/>
        <end position="66"/>
    </location>
</feature>
<dbReference type="PROSITE" id="PS50846">
    <property type="entry name" value="HMA_2"/>
    <property type="match status" value="1"/>
</dbReference>
<dbReference type="SUPFAM" id="SSF55008">
    <property type="entry name" value="HMA, heavy metal-associated domain"/>
    <property type="match status" value="1"/>
</dbReference>
<name>A0A225N4B6_9BURK</name>
<keyword evidence="4" id="KW-1185">Reference proteome</keyword>
<evidence type="ECO:0000313" key="4">
    <source>
        <dbReference type="Proteomes" id="UP000214603"/>
    </source>
</evidence>
<dbReference type="AlphaFoldDB" id="A0A225N4B6"/>
<dbReference type="EMBL" id="NJIH01000002">
    <property type="protein sequence ID" value="OWT65859.1"/>
    <property type="molecule type" value="Genomic_DNA"/>
</dbReference>
<dbReference type="CDD" id="cd00371">
    <property type="entry name" value="HMA"/>
    <property type="match status" value="1"/>
</dbReference>
<comment type="caution">
    <text evidence="3">The sequence shown here is derived from an EMBL/GenBank/DDBJ whole genome shotgun (WGS) entry which is preliminary data.</text>
</comment>
<proteinExistence type="predicted"/>
<protein>
    <submittedName>
        <fullName evidence="3">Heavy metal transporter</fullName>
    </submittedName>
</protein>
<sequence>MNTKTEFLIPDMTCEHCVRTITSAVQRVAPGASVKAQVDTHHVTIQATASAAAVEAAIRAEGYHPEAVAEA</sequence>
<dbReference type="GO" id="GO:0046872">
    <property type="term" value="F:metal ion binding"/>
    <property type="evidence" value="ECO:0007669"/>
    <property type="project" value="UniProtKB-KW"/>
</dbReference>
<dbReference type="Proteomes" id="UP000214603">
    <property type="component" value="Unassembled WGS sequence"/>
</dbReference>
<accession>A0A225N4B6</accession>
<evidence type="ECO:0000313" key="3">
    <source>
        <dbReference type="EMBL" id="OWT65859.1"/>
    </source>
</evidence>
<dbReference type="Gene3D" id="3.30.70.100">
    <property type="match status" value="1"/>
</dbReference>
<dbReference type="OrthoDB" id="9813965at2"/>